<dbReference type="SUPFAM" id="SSF54285">
    <property type="entry name" value="MoaD/ThiS"/>
    <property type="match status" value="1"/>
</dbReference>
<dbReference type="PANTHER" id="PTHR34472:SF1">
    <property type="entry name" value="SULFUR CARRIER PROTEIN THIS"/>
    <property type="match status" value="1"/>
</dbReference>
<dbReference type="RefSeq" id="WP_277899984.1">
    <property type="nucleotide sequence ID" value="NZ_JAPMUA010000003.1"/>
</dbReference>
<dbReference type="InterPro" id="IPR003749">
    <property type="entry name" value="ThiS/MoaD-like"/>
</dbReference>
<dbReference type="EMBL" id="JAPMUA010000003">
    <property type="protein sequence ID" value="MDG3586103.1"/>
    <property type="molecule type" value="Genomic_DNA"/>
</dbReference>
<evidence type="ECO:0000313" key="2">
    <source>
        <dbReference type="Proteomes" id="UP001153642"/>
    </source>
</evidence>
<reference evidence="1" key="1">
    <citation type="submission" date="2022-11" db="EMBL/GenBank/DDBJ databases">
        <title>High-quality draft genome sequence of Galbibacter sp. strain CMA-7.</title>
        <authorList>
            <person name="Wei L."/>
            <person name="Dong C."/>
            <person name="Shao Z."/>
        </authorList>
    </citation>
    <scope>NUCLEOTIDE SEQUENCE</scope>
    <source>
        <strain evidence="1">CMA-7</strain>
    </source>
</reference>
<dbReference type="PANTHER" id="PTHR34472">
    <property type="entry name" value="SULFUR CARRIER PROTEIN THIS"/>
    <property type="match status" value="1"/>
</dbReference>
<proteinExistence type="predicted"/>
<dbReference type="Gene3D" id="3.10.20.30">
    <property type="match status" value="1"/>
</dbReference>
<accession>A0ABT6FS57</accession>
<dbReference type="InterPro" id="IPR016155">
    <property type="entry name" value="Mopterin_synth/thiamin_S_b"/>
</dbReference>
<sequence>MITVNVNSTKHTFSQGINTQELLEQLQVSPNGIAVAINNQVVPKAKWQETITNNANILIIKATQGG</sequence>
<dbReference type="CDD" id="cd00565">
    <property type="entry name" value="Ubl_ThiS"/>
    <property type="match status" value="1"/>
</dbReference>
<dbReference type="Pfam" id="PF02597">
    <property type="entry name" value="ThiS"/>
    <property type="match status" value="1"/>
</dbReference>
<organism evidence="1 2">
    <name type="scientific">Galbibacter pacificus</name>
    <dbReference type="NCBI Taxonomy" id="2996052"/>
    <lineage>
        <taxon>Bacteria</taxon>
        <taxon>Pseudomonadati</taxon>
        <taxon>Bacteroidota</taxon>
        <taxon>Flavobacteriia</taxon>
        <taxon>Flavobacteriales</taxon>
        <taxon>Flavobacteriaceae</taxon>
        <taxon>Galbibacter</taxon>
    </lineage>
</organism>
<keyword evidence="2" id="KW-1185">Reference proteome</keyword>
<evidence type="ECO:0000313" key="1">
    <source>
        <dbReference type="EMBL" id="MDG3586103.1"/>
    </source>
</evidence>
<comment type="caution">
    <text evidence="1">The sequence shown here is derived from an EMBL/GenBank/DDBJ whole genome shotgun (WGS) entry which is preliminary data.</text>
</comment>
<dbReference type="InterPro" id="IPR010035">
    <property type="entry name" value="Thi_S"/>
</dbReference>
<name>A0ABT6FS57_9FLAO</name>
<dbReference type="NCBIfam" id="TIGR01683">
    <property type="entry name" value="thiS"/>
    <property type="match status" value="1"/>
</dbReference>
<dbReference type="Proteomes" id="UP001153642">
    <property type="component" value="Unassembled WGS sequence"/>
</dbReference>
<dbReference type="InterPro" id="IPR012675">
    <property type="entry name" value="Beta-grasp_dom_sf"/>
</dbReference>
<protein>
    <submittedName>
        <fullName evidence="1">Sulfur carrier protein ThiS</fullName>
    </submittedName>
</protein>
<gene>
    <name evidence="1" type="primary">thiS</name>
    <name evidence="1" type="ORF">OSR52_09500</name>
</gene>